<dbReference type="OrthoDB" id="6754120at2759"/>
<accession>A0A8K0DPH9</accession>
<comment type="caution">
    <text evidence="2">The sequence shown here is derived from an EMBL/GenBank/DDBJ whole genome shotgun (WGS) entry which is preliminary data.</text>
</comment>
<protein>
    <submittedName>
        <fullName evidence="2">Uncharacterized protein</fullName>
    </submittedName>
</protein>
<feature type="signal peptide" evidence="1">
    <location>
        <begin position="1"/>
        <end position="18"/>
    </location>
</feature>
<name>A0A8K0DPH9_IGNLU</name>
<reference evidence="2" key="1">
    <citation type="submission" date="2019-08" db="EMBL/GenBank/DDBJ databases">
        <title>The genome of the North American firefly Photinus pyralis.</title>
        <authorList>
            <consortium name="Photinus pyralis genome working group"/>
            <person name="Fallon T.R."/>
            <person name="Sander Lower S.E."/>
            <person name="Weng J.-K."/>
        </authorList>
    </citation>
    <scope>NUCLEOTIDE SEQUENCE</scope>
    <source>
        <strain evidence="2">TRF0915ILg1</strain>
        <tissue evidence="2">Whole body</tissue>
    </source>
</reference>
<evidence type="ECO:0000313" key="3">
    <source>
        <dbReference type="Proteomes" id="UP000801492"/>
    </source>
</evidence>
<dbReference type="EMBL" id="VTPC01000853">
    <property type="protein sequence ID" value="KAF2904120.1"/>
    <property type="molecule type" value="Genomic_DNA"/>
</dbReference>
<evidence type="ECO:0000256" key="1">
    <source>
        <dbReference type="SAM" id="SignalP"/>
    </source>
</evidence>
<feature type="chain" id="PRO_5035429608" evidence="1">
    <location>
        <begin position="19"/>
        <end position="175"/>
    </location>
</feature>
<gene>
    <name evidence="2" type="ORF">ILUMI_02055</name>
</gene>
<evidence type="ECO:0000313" key="2">
    <source>
        <dbReference type="EMBL" id="KAF2904120.1"/>
    </source>
</evidence>
<sequence length="175" mass="20692">MKYLIIKILVALFPFAFGMQSQYYVVTENFTTEYVDHRYLDFTTKVYRFNNTYAVNMTFLIKIDIPDNMKMNVKGFIKDYRVVALELDKNVKDIVEMESFDLQSLLIRNARPPVVWPIKKGVTYRITDWIPDSSKFPANLPEGPWKVQITEMFANKTAVMVANWYCKIIYKKQKN</sequence>
<dbReference type="AlphaFoldDB" id="A0A8K0DPH9"/>
<keyword evidence="1" id="KW-0732">Signal</keyword>
<dbReference type="Proteomes" id="UP000801492">
    <property type="component" value="Unassembled WGS sequence"/>
</dbReference>
<keyword evidence="3" id="KW-1185">Reference proteome</keyword>
<organism evidence="2 3">
    <name type="scientific">Ignelater luminosus</name>
    <name type="common">Cucubano</name>
    <name type="synonym">Pyrophorus luminosus</name>
    <dbReference type="NCBI Taxonomy" id="2038154"/>
    <lineage>
        <taxon>Eukaryota</taxon>
        <taxon>Metazoa</taxon>
        <taxon>Ecdysozoa</taxon>
        <taxon>Arthropoda</taxon>
        <taxon>Hexapoda</taxon>
        <taxon>Insecta</taxon>
        <taxon>Pterygota</taxon>
        <taxon>Neoptera</taxon>
        <taxon>Endopterygota</taxon>
        <taxon>Coleoptera</taxon>
        <taxon>Polyphaga</taxon>
        <taxon>Elateriformia</taxon>
        <taxon>Elateroidea</taxon>
        <taxon>Elateridae</taxon>
        <taxon>Agrypninae</taxon>
        <taxon>Pyrophorini</taxon>
        <taxon>Ignelater</taxon>
    </lineage>
</organism>
<proteinExistence type="predicted"/>